<comment type="caution">
    <text evidence="2">The sequence shown here is derived from an EMBL/GenBank/DDBJ whole genome shotgun (WGS) entry which is preliminary data.</text>
</comment>
<dbReference type="EMBL" id="CAICTM010000020">
    <property type="protein sequence ID" value="CAB9497484.1"/>
    <property type="molecule type" value="Genomic_DNA"/>
</dbReference>
<dbReference type="AlphaFoldDB" id="A0A9N8D7F5"/>
<proteinExistence type="predicted"/>
<reference evidence="2" key="1">
    <citation type="submission" date="2020-06" db="EMBL/GenBank/DDBJ databases">
        <authorList>
            <consortium name="Plant Systems Biology data submission"/>
        </authorList>
    </citation>
    <scope>NUCLEOTIDE SEQUENCE</scope>
    <source>
        <strain evidence="2">D6</strain>
    </source>
</reference>
<sequence>MRLPWFRYCYFYLVVVDLIGPSQAKSGLLRRHKAEINNLQVERSRQLAVFNSRNGTDSDADDDDSDVDLINRMVTELLPGINAKLQLRSPDPFDAPFEGTIPLGEMETSSCKTSVDFELDLSRIVGLSRLSIDALEVIPGTERVDAGCLQTFWNAKFHMTVSAANSFGDMLSIQDIEAGFMASECASGEEGTVRNDLTGRVDARKPTFQGTVLISGGIWGITAVINLAEIEDVLVVGHDQVEGILENVSPEFQQFEADATTEMSSVMEELLVDTVEPRVRSDLRGSIDGAAINMPYGQSIAVNAGFVRNSLQRRVSHFYQNTLSFFGG</sequence>
<protein>
    <submittedName>
        <fullName evidence="2">Uncharacterized protein</fullName>
    </submittedName>
</protein>
<feature type="chain" id="PRO_5040499472" evidence="1">
    <location>
        <begin position="25"/>
        <end position="328"/>
    </location>
</feature>
<evidence type="ECO:0000313" key="2">
    <source>
        <dbReference type="EMBL" id="CAB9497484.1"/>
    </source>
</evidence>
<keyword evidence="3" id="KW-1185">Reference proteome</keyword>
<gene>
    <name evidence="2" type="ORF">SEMRO_20_G014320.1</name>
</gene>
<accession>A0A9N8D7F5</accession>
<dbReference type="Proteomes" id="UP001153069">
    <property type="component" value="Unassembled WGS sequence"/>
</dbReference>
<organism evidence="2 3">
    <name type="scientific">Seminavis robusta</name>
    <dbReference type="NCBI Taxonomy" id="568900"/>
    <lineage>
        <taxon>Eukaryota</taxon>
        <taxon>Sar</taxon>
        <taxon>Stramenopiles</taxon>
        <taxon>Ochrophyta</taxon>
        <taxon>Bacillariophyta</taxon>
        <taxon>Bacillariophyceae</taxon>
        <taxon>Bacillariophycidae</taxon>
        <taxon>Naviculales</taxon>
        <taxon>Naviculaceae</taxon>
        <taxon>Seminavis</taxon>
    </lineage>
</organism>
<name>A0A9N8D7F5_9STRA</name>
<evidence type="ECO:0000313" key="3">
    <source>
        <dbReference type="Proteomes" id="UP001153069"/>
    </source>
</evidence>
<evidence type="ECO:0000256" key="1">
    <source>
        <dbReference type="SAM" id="SignalP"/>
    </source>
</evidence>
<feature type="signal peptide" evidence="1">
    <location>
        <begin position="1"/>
        <end position="24"/>
    </location>
</feature>
<keyword evidence="1" id="KW-0732">Signal</keyword>